<dbReference type="Pfam" id="PF21365">
    <property type="entry name" value="Glyco_hydro_31_3rd"/>
    <property type="match status" value="1"/>
</dbReference>
<accession>X1FGT8</accession>
<comment type="caution">
    <text evidence="2">The sequence shown here is derived from an EMBL/GenBank/DDBJ whole genome shotgun (WGS) entry which is preliminary data.</text>
</comment>
<dbReference type="SUPFAM" id="SSF51011">
    <property type="entry name" value="Glycosyl hydrolase domain"/>
    <property type="match status" value="1"/>
</dbReference>
<organism evidence="2">
    <name type="scientific">marine sediment metagenome</name>
    <dbReference type="NCBI Taxonomy" id="412755"/>
    <lineage>
        <taxon>unclassified sequences</taxon>
        <taxon>metagenomes</taxon>
        <taxon>ecological metagenomes</taxon>
    </lineage>
</organism>
<reference evidence="2" key="1">
    <citation type="journal article" date="2014" name="Front. Microbiol.">
        <title>High frequency of phylogenetically diverse reductive dehalogenase-homologous genes in deep subseafloor sedimentary metagenomes.</title>
        <authorList>
            <person name="Kawai M."/>
            <person name="Futagami T."/>
            <person name="Toyoda A."/>
            <person name="Takaki Y."/>
            <person name="Nishi S."/>
            <person name="Hori S."/>
            <person name="Arai W."/>
            <person name="Tsubouchi T."/>
            <person name="Morono Y."/>
            <person name="Uchiyama I."/>
            <person name="Ito T."/>
            <person name="Fujiyama A."/>
            <person name="Inagaki F."/>
            <person name="Takami H."/>
        </authorList>
    </citation>
    <scope>NUCLEOTIDE SEQUENCE</scope>
    <source>
        <strain evidence="2">Expedition CK06-06</strain>
    </source>
</reference>
<evidence type="ECO:0000259" key="1">
    <source>
        <dbReference type="Pfam" id="PF21365"/>
    </source>
</evidence>
<dbReference type="AlphaFoldDB" id="X1FGT8"/>
<dbReference type="Gene3D" id="2.60.40.1180">
    <property type="entry name" value="Golgi alpha-mannosidase II"/>
    <property type="match status" value="1"/>
</dbReference>
<dbReference type="InterPro" id="IPR048395">
    <property type="entry name" value="Glyco_hydro_31_C"/>
</dbReference>
<feature type="domain" description="Glycosyl hydrolase family 31 C-terminal" evidence="1">
    <location>
        <begin position="15"/>
        <end position="52"/>
    </location>
</feature>
<evidence type="ECO:0000313" key="2">
    <source>
        <dbReference type="EMBL" id="GAH44871.1"/>
    </source>
</evidence>
<sequence length="54" mass="6177">MVNIGILPKGASQFTILPPLFFDFPEDEKSYTISDELLFGPDILVAPIYKYKQR</sequence>
<proteinExistence type="predicted"/>
<protein>
    <recommendedName>
        <fullName evidence="1">Glycosyl hydrolase family 31 C-terminal domain-containing protein</fullName>
    </recommendedName>
</protein>
<name>X1FGT8_9ZZZZ</name>
<dbReference type="EMBL" id="BARU01011435">
    <property type="protein sequence ID" value="GAH44871.1"/>
    <property type="molecule type" value="Genomic_DNA"/>
</dbReference>
<feature type="non-terminal residue" evidence="2">
    <location>
        <position position="54"/>
    </location>
</feature>
<gene>
    <name evidence="2" type="ORF">S03H2_21473</name>
</gene>
<dbReference type="InterPro" id="IPR013780">
    <property type="entry name" value="Glyco_hydro_b"/>
</dbReference>